<name>A0A316F793_9ACTN</name>
<dbReference type="Pfam" id="PF01757">
    <property type="entry name" value="Acyl_transf_3"/>
    <property type="match status" value="1"/>
</dbReference>
<feature type="transmembrane region" description="Helical" evidence="2">
    <location>
        <begin position="223"/>
        <end position="240"/>
    </location>
</feature>
<dbReference type="InterPro" id="IPR002656">
    <property type="entry name" value="Acyl_transf_3_dom"/>
</dbReference>
<proteinExistence type="predicted"/>
<feature type="transmembrane region" description="Helical" evidence="2">
    <location>
        <begin position="196"/>
        <end position="216"/>
    </location>
</feature>
<dbReference type="OrthoDB" id="9807745at2"/>
<evidence type="ECO:0000256" key="1">
    <source>
        <dbReference type="SAM" id="MobiDB-lite"/>
    </source>
</evidence>
<dbReference type="GO" id="GO:0016020">
    <property type="term" value="C:membrane"/>
    <property type="evidence" value="ECO:0007669"/>
    <property type="project" value="TreeGrafter"/>
</dbReference>
<evidence type="ECO:0000256" key="2">
    <source>
        <dbReference type="SAM" id="Phobius"/>
    </source>
</evidence>
<feature type="transmembrane region" description="Helical" evidence="2">
    <location>
        <begin position="12"/>
        <end position="33"/>
    </location>
</feature>
<feature type="compositionally biased region" description="Basic and acidic residues" evidence="1">
    <location>
        <begin position="387"/>
        <end position="397"/>
    </location>
</feature>
<gene>
    <name evidence="4" type="ORF">BC793_11618</name>
</gene>
<keyword evidence="2" id="KW-1133">Transmembrane helix</keyword>
<dbReference type="GO" id="GO:0016747">
    <property type="term" value="F:acyltransferase activity, transferring groups other than amino-acyl groups"/>
    <property type="evidence" value="ECO:0007669"/>
    <property type="project" value="InterPro"/>
</dbReference>
<comment type="caution">
    <text evidence="4">The sequence shown here is derived from an EMBL/GenBank/DDBJ whole genome shotgun (WGS) entry which is preliminary data.</text>
</comment>
<reference evidence="4 5" key="1">
    <citation type="submission" date="2018-05" db="EMBL/GenBank/DDBJ databases">
        <title>Genomic Encyclopedia of Archaeal and Bacterial Type Strains, Phase II (KMG-II): from individual species to whole genera.</title>
        <authorList>
            <person name="Goeker M."/>
        </authorList>
    </citation>
    <scope>NUCLEOTIDE SEQUENCE [LARGE SCALE GENOMIC DNA]</scope>
    <source>
        <strain evidence="4 5">DSM 45184</strain>
    </source>
</reference>
<dbReference type="PANTHER" id="PTHR23028">
    <property type="entry name" value="ACETYLTRANSFERASE"/>
    <property type="match status" value="1"/>
</dbReference>
<feature type="transmembrane region" description="Helical" evidence="2">
    <location>
        <begin position="255"/>
        <end position="275"/>
    </location>
</feature>
<feature type="transmembrane region" description="Helical" evidence="2">
    <location>
        <begin position="53"/>
        <end position="74"/>
    </location>
</feature>
<dbReference type="InterPro" id="IPR050879">
    <property type="entry name" value="Acyltransferase_3"/>
</dbReference>
<feature type="transmembrane region" description="Helical" evidence="2">
    <location>
        <begin position="146"/>
        <end position="166"/>
    </location>
</feature>
<keyword evidence="5" id="KW-1185">Reference proteome</keyword>
<organism evidence="4 5">
    <name type="scientific">Actinoplanes xinjiangensis</name>
    <dbReference type="NCBI Taxonomy" id="512350"/>
    <lineage>
        <taxon>Bacteria</taxon>
        <taxon>Bacillati</taxon>
        <taxon>Actinomycetota</taxon>
        <taxon>Actinomycetes</taxon>
        <taxon>Micromonosporales</taxon>
        <taxon>Micromonosporaceae</taxon>
        <taxon>Actinoplanes</taxon>
    </lineage>
</organism>
<dbReference type="PANTHER" id="PTHR23028:SF53">
    <property type="entry name" value="ACYL_TRANSF_3 DOMAIN-CONTAINING PROTEIN"/>
    <property type="match status" value="1"/>
</dbReference>
<sequence>MNRDRADTSPRLAALDGLRLFAALAVAVFHLSVSWRLDGQSPPTRYLPDLAPVAAYGFLGVELFFLVSGFVIGMSSWRRSLGEFFVSRVSRLYPAYWVCILITVTVVAILPVAGGVPVSGTPQLREIAANLTMLQEPLGIPAVDTVYWTLFVELRFYLLFAALVAFGLTYRRTVIFCVVWMIVSVIGPTLDSKMINIVAIPEYAPYFIAGIAMFLIHRFGRSPLLLAVIGFSWLVSINRVEQRVAGINPGFEVPTWPGIAIVTLCYLLVLVIALGWTDRIRWSWLTTAGALTYPFYLLHQRVGYGLIRHAHERTSVPAWALLLGAIAVVLGLAWLVHRFAERPLSRWLRTVLGRAIADVRRTSATEAAEAVPDAAVTAAGPPAVRTGHSEGFQERRTGVSPSPRRPSSPSASSPQSPSPLPSSTSSDGSAFQDASR</sequence>
<evidence type="ECO:0000259" key="3">
    <source>
        <dbReference type="Pfam" id="PF01757"/>
    </source>
</evidence>
<feature type="transmembrane region" description="Helical" evidence="2">
    <location>
        <begin position="318"/>
        <end position="336"/>
    </location>
</feature>
<feature type="compositionally biased region" description="Low complexity" evidence="1">
    <location>
        <begin position="367"/>
        <end position="384"/>
    </location>
</feature>
<feature type="transmembrane region" description="Helical" evidence="2">
    <location>
        <begin position="95"/>
        <end position="116"/>
    </location>
</feature>
<feature type="transmembrane region" description="Helical" evidence="2">
    <location>
        <begin position="173"/>
        <end position="190"/>
    </location>
</feature>
<feature type="region of interest" description="Disordered" evidence="1">
    <location>
        <begin position="367"/>
        <end position="436"/>
    </location>
</feature>
<feature type="domain" description="Acyltransferase 3" evidence="3">
    <location>
        <begin position="13"/>
        <end position="337"/>
    </location>
</feature>
<protein>
    <submittedName>
        <fullName evidence="4">Peptidoglycan/LPS O-acetylase OafA/YrhL</fullName>
    </submittedName>
</protein>
<dbReference type="EMBL" id="QGGR01000016">
    <property type="protein sequence ID" value="PWK41546.1"/>
    <property type="molecule type" value="Genomic_DNA"/>
</dbReference>
<dbReference type="AlphaFoldDB" id="A0A316F793"/>
<keyword evidence="2" id="KW-0812">Transmembrane</keyword>
<keyword evidence="2" id="KW-0472">Membrane</keyword>
<evidence type="ECO:0000313" key="4">
    <source>
        <dbReference type="EMBL" id="PWK41546.1"/>
    </source>
</evidence>
<dbReference type="RefSeq" id="WP_109598867.1">
    <property type="nucleotide sequence ID" value="NZ_BONA01000066.1"/>
</dbReference>
<feature type="compositionally biased region" description="Low complexity" evidence="1">
    <location>
        <begin position="400"/>
        <end position="426"/>
    </location>
</feature>
<accession>A0A316F793</accession>
<dbReference type="Proteomes" id="UP000245697">
    <property type="component" value="Unassembled WGS sequence"/>
</dbReference>
<dbReference type="GO" id="GO:0009103">
    <property type="term" value="P:lipopolysaccharide biosynthetic process"/>
    <property type="evidence" value="ECO:0007669"/>
    <property type="project" value="TreeGrafter"/>
</dbReference>
<evidence type="ECO:0000313" key="5">
    <source>
        <dbReference type="Proteomes" id="UP000245697"/>
    </source>
</evidence>
<feature type="compositionally biased region" description="Polar residues" evidence="1">
    <location>
        <begin position="427"/>
        <end position="436"/>
    </location>
</feature>
<feature type="transmembrane region" description="Helical" evidence="2">
    <location>
        <begin position="282"/>
        <end position="298"/>
    </location>
</feature>